<organism evidence="1 2">
    <name type="scientific">Austropuccinia psidii MF-1</name>
    <dbReference type="NCBI Taxonomy" id="1389203"/>
    <lineage>
        <taxon>Eukaryota</taxon>
        <taxon>Fungi</taxon>
        <taxon>Dikarya</taxon>
        <taxon>Basidiomycota</taxon>
        <taxon>Pucciniomycotina</taxon>
        <taxon>Pucciniomycetes</taxon>
        <taxon>Pucciniales</taxon>
        <taxon>Sphaerophragmiaceae</taxon>
        <taxon>Austropuccinia</taxon>
    </lineage>
</organism>
<keyword evidence="2" id="KW-1185">Reference proteome</keyword>
<reference evidence="1" key="1">
    <citation type="submission" date="2021-03" db="EMBL/GenBank/DDBJ databases">
        <title>Draft genome sequence of rust myrtle Austropuccinia psidii MF-1, a brazilian biotype.</title>
        <authorList>
            <person name="Quecine M.C."/>
            <person name="Pachon D.M.R."/>
            <person name="Bonatelli M.L."/>
            <person name="Correr F.H."/>
            <person name="Franceschini L.M."/>
            <person name="Leite T.F."/>
            <person name="Margarido G.R.A."/>
            <person name="Almeida C.A."/>
            <person name="Ferrarezi J.A."/>
            <person name="Labate C.A."/>
        </authorList>
    </citation>
    <scope>NUCLEOTIDE SEQUENCE</scope>
    <source>
        <strain evidence="1">MF-1</strain>
    </source>
</reference>
<dbReference type="OrthoDB" id="5545479at2759"/>
<proteinExistence type="predicted"/>
<evidence type="ECO:0000313" key="2">
    <source>
        <dbReference type="Proteomes" id="UP000765509"/>
    </source>
</evidence>
<evidence type="ECO:0000313" key="1">
    <source>
        <dbReference type="EMBL" id="MBW0487131.1"/>
    </source>
</evidence>
<evidence type="ECO:0008006" key="3">
    <source>
        <dbReference type="Google" id="ProtNLM"/>
    </source>
</evidence>
<sequence>MIDDCCICISFGCPTKINPGGGDGQARVCPRCHNGSVFQADSRTWIEICFIPLLPCRSKDIWHCSICNWQADLASFQPILANTYVPGPIGAPPMQMQPVYGPSLPSNQYPGGYGQ</sequence>
<dbReference type="Proteomes" id="UP000765509">
    <property type="component" value="Unassembled WGS sequence"/>
</dbReference>
<accession>A0A9Q3CRA3</accession>
<dbReference type="AlphaFoldDB" id="A0A9Q3CRA3"/>
<protein>
    <recommendedName>
        <fullName evidence="3">Zinc-ribbon 15 domain-containing protein</fullName>
    </recommendedName>
</protein>
<name>A0A9Q3CRA3_9BASI</name>
<dbReference type="PANTHER" id="PTHR28139">
    <property type="entry name" value="UPF0768 PROTEIN YBL029C-A"/>
    <property type="match status" value="1"/>
</dbReference>
<dbReference type="PANTHER" id="PTHR28139:SF1">
    <property type="entry name" value="UPF0768 PROTEIN YBL029C-A"/>
    <property type="match status" value="1"/>
</dbReference>
<dbReference type="EMBL" id="AVOT02008990">
    <property type="protein sequence ID" value="MBW0487131.1"/>
    <property type="molecule type" value="Genomic_DNA"/>
</dbReference>
<comment type="caution">
    <text evidence="1">The sequence shown here is derived from an EMBL/GenBank/DDBJ whole genome shotgun (WGS) entry which is preliminary data.</text>
</comment>
<gene>
    <name evidence="1" type="ORF">O181_026846</name>
</gene>